<dbReference type="PANTHER" id="PTHR43784">
    <property type="entry name" value="GDSL-LIKE LIPASE/ACYLHYDROLASE, PUTATIVE (AFU_ORTHOLOGUE AFUA_2G00820)-RELATED"/>
    <property type="match status" value="1"/>
</dbReference>
<evidence type="ECO:0000313" key="6">
    <source>
        <dbReference type="Proteomes" id="UP000676325"/>
    </source>
</evidence>
<comment type="caution">
    <text evidence="5">The sequence shown here is derived from an EMBL/GenBank/DDBJ whole genome shotgun (WGS) entry which is preliminary data.</text>
</comment>
<evidence type="ECO:0000259" key="4">
    <source>
        <dbReference type="SMART" id="SM00560"/>
    </source>
</evidence>
<dbReference type="InterPro" id="IPR053140">
    <property type="entry name" value="GDSL_Rv0518-like"/>
</dbReference>
<proteinExistence type="predicted"/>
<sequence length="1903" mass="193321">MAAATLAASPAYAAPAAHAPAGSTGKPAAAPASAAKLPADAPKLPDGYGPTAAQQRAMAKASAQAHKTGKPVVVSALTTPTWLITAKPGGGFTLTGNTKPVRTQQNGAWVGVDTALHRNTSGGISPAATAYGTETFSDGGDGPLVTTTSSSGGSYSISWPGSLPTPLISGGTATYRNVLSGVDLELTANSTGGFSEVLIVHDAKAAANPKLAALTLAAHSSGGSNIRTGTLAASRDGMALQASSGLEWDSNTTLPADGAKTSASAAATQARIAAADPSSAAAPGLAAHTAPISIGIKPSALTLRPSSTLLTGKNVDWPVYVDPTFSWHPASGASPAFDEVKQDSPCNGVSDYDNSGSSADYGELGVGYVPYATSATCEGIQRAFYQWSLPSVIDGGQIGSATVGVAERWQASFNCSLSRTVNLHWSGGIGSGTNWNTRPGYLGGSDYYDGTASVGAAYNPTGCPDNSTGVPGGFNVQGPIQTSANNHSSQITFALTDDTEEGAQTITDFARFSDNPTLNIAYGHIPNTPTASQLSAYVNSDVASCATATPYPFIGKSIVGSPVNLRAANITSRDGDQLQATFKYWLTSTPGTTYTLKSADNLASNATATASLPSSFTSALTEGENVSWEVQTSNGLWSTAWSPVCTFTAEPTAPDAPTIEDNSTYPNTDTDGATAGGAAGTPGTFQVVDGGTAVATKYYYALDQAIPNSGVPASDTAQPLGTTASSPTDVWALNQSTGTSATDSAGTDPATLQSGASWADDSTRGQVLATNGTSTGYAQTSSTAVPTNADFSVSAWVKLNSVSTVYQTAVSEDASADSAFYLQYDAGDKAWAFAQLSADSATHSYYRAHGSSTPTAGVWYQLTGVYTHSTGAMQLYVNGVLAGTATNPTEFAATGALAIGRSFYDGADADPVNGDISGVQVYSRALTAAEATSMYNATALKITPLDAGPHTLHVEGVDAAGDVSTASDYHFTVASHQTVSCGTFQQCLNNTAISADTAQSAANADGSGNSISATDLANAGWTSAGEVTIDGTPLTLPTFGTGKSDNVLAEDQTVTYNYAAPATGASSLTMLVTATNGGFDLAGGINGDTTTPYVPGGTGVAGTYCFDGTTPLGQCAPQGYVNYASGCASATDNSQPYTLTVPDWNSGPSTLAAVTLPHMNTASGTQNTTDHPKIYAFSVPLYPGCTVQSITLPDDGVLSTSSGSILTSGIHVFSMGTRNTTVGTVESGGSTVATPTYTTSSNATAPYTWTGAWASDTEGNYTFESGNFNNQSFRVLVQPSVTGSTVRIKLDNALGSSPMDIGDATIAPTSGNDITPTPATTAAPVELTFNGGKTTTIPVGGMVYSDPLSYSVTAALWYAVSFELTNSAPDMVQHSWATDSYEYVAPVGSGDSTTQQSGAEFTASGAVNGSFTDLVTGLDVQTENEPTQVVLGDNLIDAWQPNTAPLSPNNGDAIRLSDDLADASATGSVPYGTVNAGIESNQISVDYPETATGGLVGGPSVLSRMDRDVLDEPNVSTVILDEGLEDALTGQSEASLQSAIGDVLGMTSNVIQTSNGGTFLNTIAIGLTPCGTYNGDGATGSGTNANDPCTGTTGGVESVRTTINAFLANTSAPGYFYIDPDTAIGVTSDNPVQLGPLAMVGTSRNNTPSDPVNLSNAGTGALASSVMAAQDIWQMDDGSGQSAADSALTDNSNPYLAVTDQYSSANDLTLNGTTTWPTATVGALSGETVLGLDGSTGYGQTSNTDVLNTAGSFSVSAWAELNAVPSGFETIAAEAGSEASGFYLQYNPNAKSWCMNFMQTDTASTPGQPSVPCSSTTPTAGTWYHLVGTYNAATKTAQLYVNGSLVATSTGITNWSATGSMLIGADQYDASTGDFFNGDVSDVQVFNYALNATQVAALHDQIS</sequence>
<keyword evidence="2" id="KW-1015">Disulfide bond</keyword>
<protein>
    <recommendedName>
        <fullName evidence="4">LamG-like jellyroll fold domain-containing protein</fullName>
    </recommendedName>
</protein>
<dbReference type="RefSeq" id="WP_212519833.1">
    <property type="nucleotide sequence ID" value="NZ_JAGSOH010000063.1"/>
</dbReference>
<evidence type="ECO:0000256" key="1">
    <source>
        <dbReference type="ARBA" id="ARBA00022729"/>
    </source>
</evidence>
<dbReference type="InterPro" id="IPR006558">
    <property type="entry name" value="LamG-like"/>
</dbReference>
<feature type="region of interest" description="Disordered" evidence="3">
    <location>
        <begin position="734"/>
        <end position="763"/>
    </location>
</feature>
<dbReference type="SMART" id="SM00560">
    <property type="entry name" value="LamGL"/>
    <property type="match status" value="2"/>
</dbReference>
<dbReference type="EMBL" id="JAGSOH010000063">
    <property type="protein sequence ID" value="MBR7828698.1"/>
    <property type="molecule type" value="Genomic_DNA"/>
</dbReference>
<dbReference type="Pfam" id="PF13385">
    <property type="entry name" value="Laminin_G_3"/>
    <property type="match status" value="2"/>
</dbReference>
<dbReference type="Proteomes" id="UP000676325">
    <property type="component" value="Unassembled WGS sequence"/>
</dbReference>
<gene>
    <name evidence="5" type="ORF">KDK95_20485</name>
</gene>
<reference evidence="5" key="1">
    <citation type="submission" date="2021-04" db="EMBL/GenBank/DDBJ databases">
        <title>Genome based classification of Actinospica acidithermotolerans sp. nov., an actinobacterium isolated from an Indonesian hot spring.</title>
        <authorList>
            <person name="Kusuma A.B."/>
            <person name="Putra K.E."/>
            <person name="Nafisah S."/>
            <person name="Loh J."/>
            <person name="Nouioui I."/>
            <person name="Goodfellow M."/>
        </authorList>
    </citation>
    <scope>NUCLEOTIDE SEQUENCE</scope>
    <source>
        <strain evidence="5">MGRD01-02</strain>
    </source>
</reference>
<accession>A0A941EDL2</accession>
<feature type="domain" description="LamG-like jellyroll fold" evidence="4">
    <location>
        <begin position="1751"/>
        <end position="1893"/>
    </location>
</feature>
<evidence type="ECO:0000313" key="5">
    <source>
        <dbReference type="EMBL" id="MBR7828698.1"/>
    </source>
</evidence>
<dbReference type="SUPFAM" id="SSF49899">
    <property type="entry name" value="Concanavalin A-like lectins/glucanases"/>
    <property type="match status" value="2"/>
</dbReference>
<organism evidence="5 6">
    <name type="scientific">Actinospica acidithermotolerans</name>
    <dbReference type="NCBI Taxonomy" id="2828514"/>
    <lineage>
        <taxon>Bacteria</taxon>
        <taxon>Bacillati</taxon>
        <taxon>Actinomycetota</taxon>
        <taxon>Actinomycetes</taxon>
        <taxon>Catenulisporales</taxon>
        <taxon>Actinospicaceae</taxon>
        <taxon>Actinospica</taxon>
    </lineage>
</organism>
<evidence type="ECO:0000256" key="2">
    <source>
        <dbReference type="ARBA" id="ARBA00023157"/>
    </source>
</evidence>
<feature type="domain" description="LamG-like jellyroll fold" evidence="4">
    <location>
        <begin position="789"/>
        <end position="929"/>
    </location>
</feature>
<feature type="compositionally biased region" description="Low complexity" evidence="3">
    <location>
        <begin position="736"/>
        <end position="748"/>
    </location>
</feature>
<keyword evidence="6" id="KW-1185">Reference proteome</keyword>
<dbReference type="InterPro" id="IPR013320">
    <property type="entry name" value="ConA-like_dom_sf"/>
</dbReference>
<keyword evidence="1" id="KW-0732">Signal</keyword>
<dbReference type="PANTHER" id="PTHR43784:SF2">
    <property type="entry name" value="GDSL-LIKE LIPASE_ACYLHYDROLASE, PUTATIVE (AFU_ORTHOLOGUE AFUA_2G00820)-RELATED"/>
    <property type="match status" value="1"/>
</dbReference>
<feature type="region of interest" description="Disordered" evidence="3">
    <location>
        <begin position="16"/>
        <end position="51"/>
    </location>
</feature>
<dbReference type="Gene3D" id="2.60.120.200">
    <property type="match status" value="2"/>
</dbReference>
<feature type="region of interest" description="Disordered" evidence="3">
    <location>
        <begin position="649"/>
        <end position="678"/>
    </location>
</feature>
<name>A0A941EDL2_9ACTN</name>
<evidence type="ECO:0000256" key="3">
    <source>
        <dbReference type="SAM" id="MobiDB-lite"/>
    </source>
</evidence>